<dbReference type="PANTHER" id="PTHR43180:SF10">
    <property type="entry name" value="NAD(P)-BINDING PROTEIN"/>
    <property type="match status" value="1"/>
</dbReference>
<dbReference type="Proteomes" id="UP000481288">
    <property type="component" value="Unassembled WGS sequence"/>
</dbReference>
<evidence type="ECO:0000313" key="4">
    <source>
        <dbReference type="Proteomes" id="UP000481288"/>
    </source>
</evidence>
<comment type="similarity">
    <text evidence="1">Belongs to the short-chain dehydrogenases/reductases (SDR) family.</text>
</comment>
<keyword evidence="2" id="KW-0560">Oxidoreductase</keyword>
<gene>
    <name evidence="3" type="primary">scu</name>
    <name evidence="3" type="ORF">LCER1_G007666</name>
</gene>
<name>A0A7D8YTK1_9HELO</name>
<dbReference type="GO" id="GO:0016491">
    <property type="term" value="F:oxidoreductase activity"/>
    <property type="evidence" value="ECO:0007669"/>
    <property type="project" value="UniProtKB-KW"/>
</dbReference>
<dbReference type="Gene3D" id="3.40.50.720">
    <property type="entry name" value="NAD(P)-binding Rossmann-like Domain"/>
    <property type="match status" value="1"/>
</dbReference>
<evidence type="ECO:0000313" key="3">
    <source>
        <dbReference type="EMBL" id="TVY50598.1"/>
    </source>
</evidence>
<dbReference type="EMBL" id="QGMG01001075">
    <property type="protein sequence ID" value="TVY50598.1"/>
    <property type="molecule type" value="Genomic_DNA"/>
</dbReference>
<comment type="caution">
    <text evidence="3">The sequence shown here is derived from an EMBL/GenBank/DDBJ whole genome shotgun (WGS) entry which is preliminary data.</text>
</comment>
<dbReference type="SUPFAM" id="SSF51735">
    <property type="entry name" value="NAD(P)-binding Rossmann-fold domains"/>
    <property type="match status" value="1"/>
</dbReference>
<reference evidence="3 4" key="1">
    <citation type="submission" date="2018-05" db="EMBL/GenBank/DDBJ databases">
        <title>Whole genome sequencing for identification of molecular markers to develop diagnostic detection tools for the regulated plant pathogen Lachnellula willkommii.</title>
        <authorList>
            <person name="Giroux E."/>
            <person name="Bilodeau G."/>
        </authorList>
    </citation>
    <scope>NUCLEOTIDE SEQUENCE [LARGE SCALE GENOMIC DNA]</scope>
    <source>
        <strain evidence="3 4">CBS 625.97</strain>
    </source>
</reference>
<evidence type="ECO:0000256" key="1">
    <source>
        <dbReference type="ARBA" id="ARBA00006484"/>
    </source>
</evidence>
<dbReference type="OrthoDB" id="37659at2759"/>
<dbReference type="InterPro" id="IPR002347">
    <property type="entry name" value="SDR_fam"/>
</dbReference>
<dbReference type="PRINTS" id="PR00081">
    <property type="entry name" value="GDHRDH"/>
</dbReference>
<keyword evidence="4" id="KW-1185">Reference proteome</keyword>
<dbReference type="PANTHER" id="PTHR43180">
    <property type="entry name" value="3-OXOACYL-(ACYL-CARRIER-PROTEIN) REDUCTASE (AFU_ORTHOLOGUE AFUA_6G11210)"/>
    <property type="match status" value="1"/>
</dbReference>
<evidence type="ECO:0000256" key="2">
    <source>
        <dbReference type="ARBA" id="ARBA00023002"/>
    </source>
</evidence>
<organism evidence="3 4">
    <name type="scientific">Lachnellula cervina</name>
    <dbReference type="NCBI Taxonomy" id="1316786"/>
    <lineage>
        <taxon>Eukaryota</taxon>
        <taxon>Fungi</taxon>
        <taxon>Dikarya</taxon>
        <taxon>Ascomycota</taxon>
        <taxon>Pezizomycotina</taxon>
        <taxon>Leotiomycetes</taxon>
        <taxon>Helotiales</taxon>
        <taxon>Lachnaceae</taxon>
        <taxon>Lachnellula</taxon>
    </lineage>
</organism>
<sequence>MAEFVIKDEDLVSLKNKVVIITGGSSGIGLATVKLLLSLGASVVSGDLTEPVESPAPAFLFVKSDVASWRDLSALFKKAKEQYGRIDYVFATPALDHAPTTWPLKQMRRGT</sequence>
<accession>A0A7D8YTK1</accession>
<protein>
    <submittedName>
        <fullName evidence="3">3-hydroxyacyl-CoA dehydrogenase type-2</fullName>
    </submittedName>
</protein>
<proteinExistence type="inferred from homology"/>
<dbReference type="AlphaFoldDB" id="A0A7D8YTK1"/>
<dbReference type="Pfam" id="PF00106">
    <property type="entry name" value="adh_short"/>
    <property type="match status" value="1"/>
</dbReference>
<dbReference type="InterPro" id="IPR036291">
    <property type="entry name" value="NAD(P)-bd_dom_sf"/>
</dbReference>